<organism evidence="8 9">
    <name type="scientific">Marivita geojedonensis</name>
    <dbReference type="NCBI Taxonomy" id="1123756"/>
    <lineage>
        <taxon>Bacteria</taxon>
        <taxon>Pseudomonadati</taxon>
        <taxon>Pseudomonadota</taxon>
        <taxon>Alphaproteobacteria</taxon>
        <taxon>Rhodobacterales</taxon>
        <taxon>Roseobacteraceae</taxon>
        <taxon>Marivita</taxon>
    </lineage>
</organism>
<protein>
    <recommendedName>
        <fullName evidence="7">Carbohydrate kinase PfkB domain-containing protein</fullName>
    </recommendedName>
</protein>
<evidence type="ECO:0000256" key="1">
    <source>
        <dbReference type="ARBA" id="ARBA00010688"/>
    </source>
</evidence>
<keyword evidence="4 6" id="KW-0418">Kinase</keyword>
<dbReference type="Pfam" id="PF00294">
    <property type="entry name" value="PfkB"/>
    <property type="match status" value="1"/>
</dbReference>
<dbReference type="InterPro" id="IPR029056">
    <property type="entry name" value="Ribokinase-like"/>
</dbReference>
<name>A0A1X4NPQ7_9RHOB</name>
<dbReference type="STRING" id="1123756.MGEO_04955"/>
<keyword evidence="2 6" id="KW-0808">Transferase</keyword>
<dbReference type="Proteomes" id="UP000193926">
    <property type="component" value="Unassembled WGS sequence"/>
</dbReference>
<dbReference type="SUPFAM" id="SSF53613">
    <property type="entry name" value="Ribokinase-like"/>
    <property type="match status" value="1"/>
</dbReference>
<evidence type="ECO:0000256" key="4">
    <source>
        <dbReference type="ARBA" id="ARBA00022777"/>
    </source>
</evidence>
<dbReference type="EMBL" id="JFKC01000002">
    <property type="protein sequence ID" value="OSQ52701.1"/>
    <property type="molecule type" value="Genomic_DNA"/>
</dbReference>
<dbReference type="PANTHER" id="PTHR43085:SF1">
    <property type="entry name" value="PSEUDOURIDINE KINASE-RELATED"/>
    <property type="match status" value="1"/>
</dbReference>
<evidence type="ECO:0000313" key="8">
    <source>
        <dbReference type="EMBL" id="OSQ52701.1"/>
    </source>
</evidence>
<dbReference type="InterPro" id="IPR050306">
    <property type="entry name" value="PfkB_Carbo_kinase"/>
</dbReference>
<feature type="domain" description="Carbohydrate kinase PfkB" evidence="7">
    <location>
        <begin position="25"/>
        <end position="302"/>
    </location>
</feature>
<gene>
    <name evidence="8" type="ORF">MGEO_04955</name>
</gene>
<keyword evidence="9" id="KW-1185">Reference proteome</keyword>
<keyword evidence="3" id="KW-0547">Nucleotide-binding</keyword>
<dbReference type="PANTHER" id="PTHR43085">
    <property type="entry name" value="HEXOKINASE FAMILY MEMBER"/>
    <property type="match status" value="1"/>
</dbReference>
<dbReference type="InterPro" id="IPR011611">
    <property type="entry name" value="PfkB_dom"/>
</dbReference>
<evidence type="ECO:0000256" key="2">
    <source>
        <dbReference type="ARBA" id="ARBA00022679"/>
    </source>
</evidence>
<comment type="similarity">
    <text evidence="1 6">Belongs to the carbohydrate kinase PfkB family.</text>
</comment>
<dbReference type="InterPro" id="IPR002173">
    <property type="entry name" value="Carboh/pur_kinase_PfkB_CS"/>
</dbReference>
<evidence type="ECO:0000256" key="3">
    <source>
        <dbReference type="ARBA" id="ARBA00022741"/>
    </source>
</evidence>
<dbReference type="GO" id="GO:0006000">
    <property type="term" value="P:fructose metabolic process"/>
    <property type="evidence" value="ECO:0007669"/>
    <property type="project" value="UniProtKB-ARBA"/>
</dbReference>
<dbReference type="CDD" id="cd01166">
    <property type="entry name" value="KdgK"/>
    <property type="match status" value="1"/>
</dbReference>
<reference evidence="8 9" key="1">
    <citation type="submission" date="2014-03" db="EMBL/GenBank/DDBJ databases">
        <title>The draft genome sequence of Marivita geojedonensis KCTC 23882.</title>
        <authorList>
            <person name="Lai Q."/>
            <person name="Shao Z."/>
        </authorList>
    </citation>
    <scope>NUCLEOTIDE SEQUENCE [LARGE SCALE GENOMIC DNA]</scope>
    <source>
        <strain evidence="8 9">DPG-138</strain>
    </source>
</reference>
<evidence type="ECO:0000256" key="5">
    <source>
        <dbReference type="ARBA" id="ARBA00022840"/>
    </source>
</evidence>
<dbReference type="PRINTS" id="PR00990">
    <property type="entry name" value="RIBOKINASE"/>
</dbReference>
<evidence type="ECO:0000256" key="6">
    <source>
        <dbReference type="RuleBase" id="RU003704"/>
    </source>
</evidence>
<keyword evidence="5" id="KW-0067">ATP-binding</keyword>
<sequence>MSGIDIVALGEPLVEMVQQPSADAASQIGQRLFRSGVGGDVLNAMVAAARQGARTGLISAVGDDPFGKDIIDFCKFEDIAVDAVRVDPSHPTGLVYIDPDPTERRFHYARRESAASHVGPDELVADLIAQARVLHLTGVSLAISETMRSAVYRAVDIAKAHGTLVSFDPNYRSKLWTVEVAKRVMEDLLPLVDIVLPSEDEAITLTGLLPVPDILRHYGRHGARVVILKRGALGAVLATGDTTVVFPAIPVVAVDSTGAGDSFAGAFLAHYLETDDPVKAARSATEVAAATVTGWGATQAIPRRY</sequence>
<dbReference type="AlphaFoldDB" id="A0A1X4NPQ7"/>
<dbReference type="GO" id="GO:0008865">
    <property type="term" value="F:fructokinase activity"/>
    <property type="evidence" value="ECO:0007669"/>
    <property type="project" value="UniProtKB-ARBA"/>
</dbReference>
<dbReference type="OrthoDB" id="9813569at2"/>
<accession>A0A1X4NPQ7</accession>
<evidence type="ECO:0000313" key="9">
    <source>
        <dbReference type="Proteomes" id="UP000193926"/>
    </source>
</evidence>
<dbReference type="PROSITE" id="PS00584">
    <property type="entry name" value="PFKB_KINASES_2"/>
    <property type="match status" value="1"/>
</dbReference>
<proteinExistence type="inferred from homology"/>
<dbReference type="RefSeq" id="WP_085635583.1">
    <property type="nucleotide sequence ID" value="NZ_JFKC01000002.1"/>
</dbReference>
<dbReference type="GO" id="GO:0005524">
    <property type="term" value="F:ATP binding"/>
    <property type="evidence" value="ECO:0007669"/>
    <property type="project" value="UniProtKB-KW"/>
</dbReference>
<evidence type="ECO:0000259" key="7">
    <source>
        <dbReference type="Pfam" id="PF00294"/>
    </source>
</evidence>
<comment type="caution">
    <text evidence="8">The sequence shown here is derived from an EMBL/GenBank/DDBJ whole genome shotgun (WGS) entry which is preliminary data.</text>
</comment>
<dbReference type="InterPro" id="IPR002139">
    <property type="entry name" value="Ribo/fructo_kinase"/>
</dbReference>
<dbReference type="Gene3D" id="3.40.1190.20">
    <property type="match status" value="1"/>
</dbReference>